<evidence type="ECO:0000313" key="1">
    <source>
        <dbReference type="EMBL" id="TBM39773.1"/>
    </source>
</evidence>
<sequence>MSSLELVPGMGLNLDELAVLSGHAQGIQPETLSMELNLTMPQMKLIEQDIRHKLHAHTPMHMISRAFELGILRIMCLVLCFSVVTDIDDQALRNRSRTRSEYSRTVRSGREIHC</sequence>
<reference evidence="1 2" key="1">
    <citation type="submission" date="2019-02" db="EMBL/GenBank/DDBJ databases">
        <title>Genomic plasticity associated with the antimicrobial resistance in Vibrio cholerae.</title>
        <authorList>
            <person name="Verma J."/>
            <person name="Bag S."/>
            <person name="Saha B."/>
            <person name="Kumar P."/>
            <person name="Ghosh T.S."/>
            <person name="Dayal M."/>
            <person name="Senapati T."/>
            <person name="Mehra S."/>
            <person name="Dey P."/>
            <person name="Desigamani A."/>
            <person name="Kumar D."/>
            <person name="Rana P."/>
            <person name="Kumar B."/>
            <person name="Maiti T.K."/>
            <person name="Sharma N.C."/>
            <person name="Bhadra R.K."/>
            <person name="Mutreja A."/>
            <person name="Nair G.B."/>
            <person name="Ramamurthy T."/>
            <person name="Das B."/>
        </authorList>
    </citation>
    <scope>NUCLEOTIDE SEQUENCE [LARGE SCALE GENOMIC DNA]</scope>
    <source>
        <strain evidence="1 2">IDH06781</strain>
    </source>
</reference>
<dbReference type="AlphaFoldDB" id="A0A7Z7Y9W7"/>
<evidence type="ECO:0000313" key="2">
    <source>
        <dbReference type="Proteomes" id="UP000294145"/>
    </source>
</evidence>
<dbReference type="RefSeq" id="WP_154813868.1">
    <property type="nucleotide sequence ID" value="NZ_SISP01000032.1"/>
</dbReference>
<accession>A0A7Z7Y9W7</accession>
<organism evidence="1 2">
    <name type="scientific">Vibrio cholerae</name>
    <dbReference type="NCBI Taxonomy" id="666"/>
    <lineage>
        <taxon>Bacteria</taxon>
        <taxon>Pseudomonadati</taxon>
        <taxon>Pseudomonadota</taxon>
        <taxon>Gammaproteobacteria</taxon>
        <taxon>Vibrionales</taxon>
        <taxon>Vibrionaceae</taxon>
        <taxon>Vibrio</taxon>
    </lineage>
</organism>
<proteinExistence type="predicted"/>
<gene>
    <name evidence="1" type="ORF">EYB64_16165</name>
</gene>
<comment type="caution">
    <text evidence="1">The sequence shown here is derived from an EMBL/GenBank/DDBJ whole genome shotgun (WGS) entry which is preliminary data.</text>
</comment>
<dbReference type="EMBL" id="SISP01000032">
    <property type="protein sequence ID" value="TBM39773.1"/>
    <property type="molecule type" value="Genomic_DNA"/>
</dbReference>
<dbReference type="Proteomes" id="UP000294145">
    <property type="component" value="Unassembled WGS sequence"/>
</dbReference>
<name>A0A7Z7Y9W7_VIBCL</name>
<protein>
    <submittedName>
        <fullName evidence="1">Uncharacterized protein</fullName>
    </submittedName>
</protein>